<evidence type="ECO:0000256" key="7">
    <source>
        <dbReference type="SAM" id="Coils"/>
    </source>
</evidence>
<dbReference type="PROSITE" id="PS50109">
    <property type="entry name" value="HIS_KIN"/>
    <property type="match status" value="1"/>
</dbReference>
<dbReference type="InterPro" id="IPR003594">
    <property type="entry name" value="HATPase_dom"/>
</dbReference>
<dbReference type="InterPro" id="IPR003661">
    <property type="entry name" value="HisK_dim/P_dom"/>
</dbReference>
<evidence type="ECO:0000256" key="1">
    <source>
        <dbReference type="ARBA" id="ARBA00000085"/>
    </source>
</evidence>
<evidence type="ECO:0000259" key="9">
    <source>
        <dbReference type="PROSITE" id="PS50109"/>
    </source>
</evidence>
<dbReference type="PRINTS" id="PR00344">
    <property type="entry name" value="BCTRLSENSOR"/>
</dbReference>
<dbReference type="PANTHER" id="PTHR43711:SF31">
    <property type="entry name" value="HISTIDINE KINASE"/>
    <property type="match status" value="1"/>
</dbReference>
<dbReference type="Gene3D" id="1.25.40.10">
    <property type="entry name" value="Tetratricopeptide repeat domain"/>
    <property type="match status" value="2"/>
</dbReference>
<evidence type="ECO:0000256" key="5">
    <source>
        <dbReference type="ARBA" id="ARBA00022777"/>
    </source>
</evidence>
<name>A0ABX2Q1L5_9BACT</name>
<dbReference type="EMBL" id="JABKAV010000017">
    <property type="protein sequence ID" value="NVO84829.1"/>
    <property type="molecule type" value="Genomic_DNA"/>
</dbReference>
<dbReference type="InterPro" id="IPR005467">
    <property type="entry name" value="His_kinase_dom"/>
</dbReference>
<dbReference type="InterPro" id="IPR036890">
    <property type="entry name" value="HATPase_C_sf"/>
</dbReference>
<protein>
    <recommendedName>
        <fullName evidence="2">histidine kinase</fullName>
        <ecNumber evidence="2">2.7.13.3</ecNumber>
    </recommendedName>
</protein>
<dbReference type="InterPro" id="IPR011990">
    <property type="entry name" value="TPR-like_helical_dom_sf"/>
</dbReference>
<comment type="catalytic activity">
    <reaction evidence="1">
        <text>ATP + protein L-histidine = ADP + protein N-phospho-L-histidine.</text>
        <dbReference type="EC" id="2.7.13.3"/>
    </reaction>
</comment>
<dbReference type="SUPFAM" id="SSF55874">
    <property type="entry name" value="ATPase domain of HSP90 chaperone/DNA topoisomerase II/histidine kinase"/>
    <property type="match status" value="1"/>
</dbReference>
<dbReference type="GO" id="GO:0016301">
    <property type="term" value="F:kinase activity"/>
    <property type="evidence" value="ECO:0007669"/>
    <property type="project" value="UniProtKB-KW"/>
</dbReference>
<evidence type="ECO:0000256" key="6">
    <source>
        <dbReference type="ARBA" id="ARBA00023012"/>
    </source>
</evidence>
<dbReference type="Gene3D" id="1.10.287.130">
    <property type="match status" value="1"/>
</dbReference>
<evidence type="ECO:0000313" key="10">
    <source>
        <dbReference type="EMBL" id="NVO84829.1"/>
    </source>
</evidence>
<dbReference type="InterPro" id="IPR036097">
    <property type="entry name" value="HisK_dim/P_sf"/>
</dbReference>
<evidence type="ECO:0000256" key="3">
    <source>
        <dbReference type="ARBA" id="ARBA00022553"/>
    </source>
</evidence>
<gene>
    <name evidence="10" type="ORF">HW556_08030</name>
</gene>
<dbReference type="SUPFAM" id="SSF47384">
    <property type="entry name" value="Homodimeric domain of signal transducing histidine kinase"/>
    <property type="match status" value="1"/>
</dbReference>
<keyword evidence="4" id="KW-0808">Transferase</keyword>
<evidence type="ECO:0000313" key="11">
    <source>
        <dbReference type="Proteomes" id="UP000626554"/>
    </source>
</evidence>
<keyword evidence="3" id="KW-0597">Phosphoprotein</keyword>
<evidence type="ECO:0000256" key="8">
    <source>
        <dbReference type="SAM" id="SignalP"/>
    </source>
</evidence>
<dbReference type="Gene3D" id="3.30.565.10">
    <property type="entry name" value="Histidine kinase-like ATPase, C-terminal domain"/>
    <property type="match status" value="1"/>
</dbReference>
<dbReference type="SMART" id="SM00387">
    <property type="entry name" value="HATPase_c"/>
    <property type="match status" value="1"/>
</dbReference>
<dbReference type="Proteomes" id="UP000626554">
    <property type="component" value="Unassembled WGS sequence"/>
</dbReference>
<keyword evidence="5 10" id="KW-0418">Kinase</keyword>
<keyword evidence="6" id="KW-0902">Two-component regulatory system</keyword>
<dbReference type="InterPro" id="IPR050736">
    <property type="entry name" value="Sensor_HK_Regulatory"/>
</dbReference>
<proteinExistence type="predicted"/>
<accession>A0ABX2Q1L5</accession>
<feature type="coiled-coil region" evidence="7">
    <location>
        <begin position="245"/>
        <end position="275"/>
    </location>
</feature>
<feature type="signal peptide" evidence="8">
    <location>
        <begin position="1"/>
        <end position="23"/>
    </location>
</feature>
<dbReference type="PANTHER" id="PTHR43711">
    <property type="entry name" value="TWO-COMPONENT HISTIDINE KINASE"/>
    <property type="match status" value="1"/>
</dbReference>
<dbReference type="InterPro" id="IPR004358">
    <property type="entry name" value="Sig_transdc_His_kin-like_C"/>
</dbReference>
<organism evidence="10 11">
    <name type="scientific">Hymenobacter terrestris</name>
    <dbReference type="NCBI Taxonomy" id="2748310"/>
    <lineage>
        <taxon>Bacteria</taxon>
        <taxon>Pseudomonadati</taxon>
        <taxon>Bacteroidota</taxon>
        <taxon>Cytophagia</taxon>
        <taxon>Cytophagales</taxon>
        <taxon>Hymenobacteraceae</taxon>
        <taxon>Hymenobacter</taxon>
    </lineage>
</organism>
<keyword evidence="8" id="KW-0732">Signal</keyword>
<reference evidence="10 11" key="1">
    <citation type="submission" date="2020-05" db="EMBL/GenBank/DDBJ databases">
        <title>Hymenobacter terrestris sp. nov. and Hymenobacter lapidiphilus sp. nov., isolated from regoliths in Antarctica.</title>
        <authorList>
            <person name="Sedlacek I."/>
            <person name="Pantucek R."/>
            <person name="Zeman M."/>
            <person name="Holochova P."/>
            <person name="Kralova S."/>
            <person name="Stankova E."/>
            <person name="Sedo O."/>
            <person name="Micenkova L."/>
            <person name="Svec P."/>
            <person name="Gupta V."/>
            <person name="Sood U."/>
            <person name="Korpole U.S."/>
            <person name="Lal R."/>
        </authorList>
    </citation>
    <scope>NUCLEOTIDE SEQUENCE [LARGE SCALE GENOMIC DNA]</scope>
    <source>
        <strain evidence="10 11">P5252</strain>
    </source>
</reference>
<dbReference type="RefSeq" id="WP_176899510.1">
    <property type="nucleotide sequence ID" value="NZ_JABKAV010000017.1"/>
</dbReference>
<dbReference type="SMART" id="SM00388">
    <property type="entry name" value="HisKA"/>
    <property type="match status" value="1"/>
</dbReference>
<evidence type="ECO:0000256" key="4">
    <source>
        <dbReference type="ARBA" id="ARBA00022679"/>
    </source>
</evidence>
<sequence length="639" mass="71048">MRCLLLVALLLVALLLSSLWGQAASVPELRQQLQTQPADTGRVRLLNELCYILHDNRPTQALRYGEQSVVLARKLADRPGLMRGLLALASCYANLADGPHALELQQEALLLARQLRSNDGLVRSFTGMGSVYHERNDTAAALLNYRRALRFAYEPEVKVSSQLMLFGNLGNLYFTMRYRSRGMLFTRRALELARRHGDQAGESLYLANLGTYYLQMKRMGTAEGLLRKAVSLLEPLPGQRFEAGHLELLATVLLLNNELEEAEELTRRALTLARNLDYQERVLDAYSLLADINAARREYDQAYEWQLRFRSLNDSLNSRSRLQTLLALQTRYETADKERIIQQLTDRENVMQQRNRAQIVAIVTLLLGLGGAGLLYTKLRRSRAAVAANNQALERTSAELRQVAASKDRLYAIVAHDLRGPVTSFASVTELIDFYLRQGDEAGLRRLPELVRQSAHQLNHLLDNLLNWAVSQTGELAFRPQLLGVADLFGDIHRLYANALVAKQLTMHLDAGPDLLLWADSHMTQTILRNLVGNALKFTPSGGHIRLEAQESSPGRITLRVEDTGSGMPTEQVAALHRSEALAPPLQGPRSGTGLGLLLCRAFSSRQAGSLRIESTPGQGTTVYVTLPAALPEAPAQES</sequence>
<dbReference type="Pfam" id="PF13424">
    <property type="entry name" value="TPR_12"/>
    <property type="match status" value="1"/>
</dbReference>
<dbReference type="Pfam" id="PF02518">
    <property type="entry name" value="HATPase_c"/>
    <property type="match status" value="1"/>
</dbReference>
<dbReference type="SMART" id="SM00028">
    <property type="entry name" value="TPR"/>
    <property type="match status" value="5"/>
</dbReference>
<comment type="caution">
    <text evidence="10">The sequence shown here is derived from an EMBL/GenBank/DDBJ whole genome shotgun (WGS) entry which is preliminary data.</text>
</comment>
<feature type="domain" description="Histidine kinase" evidence="9">
    <location>
        <begin position="413"/>
        <end position="631"/>
    </location>
</feature>
<dbReference type="InterPro" id="IPR019734">
    <property type="entry name" value="TPR_rpt"/>
</dbReference>
<keyword evidence="7" id="KW-0175">Coiled coil</keyword>
<dbReference type="SUPFAM" id="SSF48452">
    <property type="entry name" value="TPR-like"/>
    <property type="match status" value="2"/>
</dbReference>
<keyword evidence="11" id="KW-1185">Reference proteome</keyword>
<dbReference type="EC" id="2.7.13.3" evidence="2"/>
<feature type="chain" id="PRO_5045107306" description="histidine kinase" evidence="8">
    <location>
        <begin position="24"/>
        <end position="639"/>
    </location>
</feature>
<evidence type="ECO:0000256" key="2">
    <source>
        <dbReference type="ARBA" id="ARBA00012438"/>
    </source>
</evidence>